<comment type="similarity">
    <text evidence="2">Belongs to the TAF6 family.</text>
</comment>
<evidence type="ECO:0000256" key="5">
    <source>
        <dbReference type="ARBA" id="ARBA00023242"/>
    </source>
</evidence>
<dbReference type="InterPro" id="IPR046344">
    <property type="entry name" value="TAF6_C_sf"/>
</dbReference>
<feature type="domain" description="TATA box binding protein associated factor (TAF) histone-like fold" evidence="8">
    <location>
        <begin position="5"/>
        <end position="69"/>
    </location>
</feature>
<dbReference type="CDD" id="cd08050">
    <property type="entry name" value="TAF6C"/>
    <property type="match status" value="1"/>
</dbReference>
<dbReference type="PANTHER" id="PTHR10221:SF9">
    <property type="entry name" value="TRANSCRIPTION INITIATION FACTOR TFIID SUBUNIT 6"/>
    <property type="match status" value="1"/>
</dbReference>
<comment type="caution">
    <text evidence="9">The sequence shown here is derived from an EMBL/GenBank/DDBJ whole genome shotgun (WGS) entry which is preliminary data.</text>
</comment>
<dbReference type="SUPFAM" id="SSF48371">
    <property type="entry name" value="ARM repeat"/>
    <property type="match status" value="1"/>
</dbReference>
<dbReference type="Pfam" id="PF02969">
    <property type="entry name" value="TAF"/>
    <property type="match status" value="1"/>
</dbReference>
<evidence type="ECO:0000313" key="9">
    <source>
        <dbReference type="EMBL" id="OQV25242.1"/>
    </source>
</evidence>
<evidence type="ECO:0000256" key="3">
    <source>
        <dbReference type="ARBA" id="ARBA00023015"/>
    </source>
</evidence>
<dbReference type="Proteomes" id="UP000192578">
    <property type="component" value="Unassembled WGS sequence"/>
</dbReference>
<dbReference type="InterPro" id="IPR004823">
    <property type="entry name" value="TAF_TATA-bd_Histone-like_dom"/>
</dbReference>
<dbReference type="PANTHER" id="PTHR10221">
    <property type="entry name" value="TRANSCRIPTION INITIATION FACTOR TFIID SUBUNIT 6"/>
    <property type="match status" value="1"/>
</dbReference>
<reference evidence="10" key="1">
    <citation type="submission" date="2017-01" db="EMBL/GenBank/DDBJ databases">
        <title>Comparative genomics of anhydrobiosis in the tardigrade Hypsibius dujardini.</title>
        <authorList>
            <person name="Yoshida Y."/>
            <person name="Koutsovoulos G."/>
            <person name="Laetsch D."/>
            <person name="Stevens L."/>
            <person name="Kumar S."/>
            <person name="Horikawa D."/>
            <person name="Ishino K."/>
            <person name="Komine S."/>
            <person name="Tomita M."/>
            <person name="Blaxter M."/>
            <person name="Arakawa K."/>
        </authorList>
    </citation>
    <scope>NUCLEOTIDE SEQUENCE [LARGE SCALE GENOMIC DNA]</scope>
    <source>
        <strain evidence="10">Z151</strain>
    </source>
</reference>
<dbReference type="AlphaFoldDB" id="A0A1W0XCZ8"/>
<dbReference type="GO" id="GO:0005669">
    <property type="term" value="C:transcription factor TFIID complex"/>
    <property type="evidence" value="ECO:0007669"/>
    <property type="project" value="InterPro"/>
</dbReference>
<dbReference type="InterPro" id="IPR009072">
    <property type="entry name" value="Histone-fold"/>
</dbReference>
<evidence type="ECO:0000256" key="2">
    <source>
        <dbReference type="ARBA" id="ARBA00007688"/>
    </source>
</evidence>
<dbReference type="GO" id="GO:0016251">
    <property type="term" value="F:RNA polymerase II general transcription initiation factor activity"/>
    <property type="evidence" value="ECO:0007669"/>
    <property type="project" value="InterPro"/>
</dbReference>
<dbReference type="GO" id="GO:0046695">
    <property type="term" value="C:SLIK (SAGA-like) complex"/>
    <property type="evidence" value="ECO:0007669"/>
    <property type="project" value="InterPro"/>
</dbReference>
<accession>A0A1W0XCZ8</accession>
<proteinExistence type="inferred from homology"/>
<dbReference type="InterPro" id="IPR011442">
    <property type="entry name" value="TAF6_C"/>
</dbReference>
<dbReference type="InterPro" id="IPR037796">
    <property type="entry name" value="TAF6"/>
</dbReference>
<keyword evidence="5" id="KW-0539">Nucleus</keyword>
<keyword evidence="10" id="KW-1185">Reference proteome</keyword>
<dbReference type="Pfam" id="PF07571">
    <property type="entry name" value="TAF6_C"/>
    <property type="match status" value="1"/>
</dbReference>
<keyword evidence="3" id="KW-0805">Transcription regulation</keyword>
<dbReference type="GO" id="GO:0003713">
    <property type="term" value="F:transcription coactivator activity"/>
    <property type="evidence" value="ECO:0007669"/>
    <property type="project" value="TreeGrafter"/>
</dbReference>
<dbReference type="Gene3D" id="1.25.40.770">
    <property type="entry name" value="TAF6, C-terminal HEAT repeat domain"/>
    <property type="match status" value="1"/>
</dbReference>
<sequence length="554" mass="60535">MSSFKALSADQVKIWAETMGVQNLSEDAADFIVASVNQKMSAIVDRASKNADMCKRIRILKTDVDNAMQFLNLEPTVDNAVGDYIPIRGVSGVGGRTLYVQDDKDRDLPGVVKRHAGAVPTEVTLRQHWLSVEGKQPTVPENPSPLSRDEQRTKASNPLIARRVATDKAVRKSQMVNIKDLATSDMSAEQQQYYRDISEAVIGSDEVKRKQALDSLEKDPGLHALVPRIAVFISEGVKINVVQQNLALLIYIMRMVRVLLDNQTLYLQPYLHLIVPAVTSCIVSKMLCTRPETDNHWALRGFASKILATIYKNYDSPTTRLAQRLIQIFKDALDDESTAPSARYGAYCALTELGNDTIASMVVPRVKQEAEALRICMSTSTNPADRKAVEQIKDKLATRVAEYCRQCRPQLDKLDDFRAEFGPVMGPLIYDQVSKERAKEPIKPKAGGRQPSQSSSMQSPQPFGSSTVGSPRLSSPAASPVTFPVSSPLPHFARPYGASGVVRPTTPVRDSPGPPAFPDNSKGPLATASAGFSATPPSPSVRGSESPSDVFNSK</sequence>
<evidence type="ECO:0000313" key="10">
    <source>
        <dbReference type="Proteomes" id="UP000192578"/>
    </source>
</evidence>
<dbReference type="EMBL" id="MTYJ01000003">
    <property type="protein sequence ID" value="OQV25242.1"/>
    <property type="molecule type" value="Genomic_DNA"/>
</dbReference>
<feature type="region of interest" description="Disordered" evidence="7">
    <location>
        <begin position="494"/>
        <end position="554"/>
    </location>
</feature>
<feature type="compositionally biased region" description="Low complexity" evidence="7">
    <location>
        <begin position="447"/>
        <end position="466"/>
    </location>
</feature>
<dbReference type="GO" id="GO:0000124">
    <property type="term" value="C:SAGA complex"/>
    <property type="evidence" value="ECO:0007669"/>
    <property type="project" value="InterPro"/>
</dbReference>
<dbReference type="SMART" id="SM00803">
    <property type="entry name" value="TAF"/>
    <property type="match status" value="1"/>
</dbReference>
<dbReference type="SUPFAM" id="SSF47113">
    <property type="entry name" value="Histone-fold"/>
    <property type="match status" value="1"/>
</dbReference>
<evidence type="ECO:0000256" key="6">
    <source>
        <dbReference type="ARBA" id="ARBA00040091"/>
    </source>
</evidence>
<evidence type="ECO:0000256" key="7">
    <source>
        <dbReference type="SAM" id="MobiDB-lite"/>
    </source>
</evidence>
<dbReference type="GO" id="GO:0051123">
    <property type="term" value="P:RNA polymerase II preinitiation complex assembly"/>
    <property type="evidence" value="ECO:0007669"/>
    <property type="project" value="TreeGrafter"/>
</dbReference>
<name>A0A1W0XCZ8_HYPEX</name>
<evidence type="ECO:0000259" key="8">
    <source>
        <dbReference type="SMART" id="SM00803"/>
    </source>
</evidence>
<organism evidence="9 10">
    <name type="scientific">Hypsibius exemplaris</name>
    <name type="common">Freshwater tardigrade</name>
    <dbReference type="NCBI Taxonomy" id="2072580"/>
    <lineage>
        <taxon>Eukaryota</taxon>
        <taxon>Metazoa</taxon>
        <taxon>Ecdysozoa</taxon>
        <taxon>Tardigrada</taxon>
        <taxon>Eutardigrada</taxon>
        <taxon>Parachela</taxon>
        <taxon>Hypsibioidea</taxon>
        <taxon>Hypsibiidae</taxon>
        <taxon>Hypsibius</taxon>
    </lineage>
</organism>
<gene>
    <name evidence="9" type="ORF">BV898_00928</name>
</gene>
<comment type="subcellular location">
    <subcellularLocation>
        <location evidence="1">Nucleus</location>
    </subcellularLocation>
</comment>
<feature type="compositionally biased region" description="Polar residues" evidence="7">
    <location>
        <begin position="467"/>
        <end position="477"/>
    </location>
</feature>
<feature type="region of interest" description="Disordered" evidence="7">
    <location>
        <begin position="436"/>
        <end position="481"/>
    </location>
</feature>
<dbReference type="FunFam" id="1.25.40.770:FF:000001">
    <property type="entry name" value="Transcription initiation factor TFIID subunit 6"/>
    <property type="match status" value="1"/>
</dbReference>
<dbReference type="OrthoDB" id="361039at2759"/>
<dbReference type="InterPro" id="IPR016024">
    <property type="entry name" value="ARM-type_fold"/>
</dbReference>
<dbReference type="CDD" id="cd22917">
    <property type="entry name" value="HFD_TAF6-like"/>
    <property type="match status" value="1"/>
</dbReference>
<dbReference type="Gene3D" id="1.10.20.10">
    <property type="entry name" value="Histone, subunit A"/>
    <property type="match status" value="1"/>
</dbReference>
<feature type="region of interest" description="Disordered" evidence="7">
    <location>
        <begin position="133"/>
        <end position="154"/>
    </location>
</feature>
<dbReference type="GO" id="GO:0046982">
    <property type="term" value="F:protein heterodimerization activity"/>
    <property type="evidence" value="ECO:0007669"/>
    <property type="project" value="InterPro"/>
</dbReference>
<keyword evidence="4" id="KW-0804">Transcription</keyword>
<protein>
    <recommendedName>
        <fullName evidence="6">Transcription initiation factor TFIID subunit 6</fullName>
    </recommendedName>
</protein>
<evidence type="ECO:0000256" key="4">
    <source>
        <dbReference type="ARBA" id="ARBA00023163"/>
    </source>
</evidence>
<evidence type="ECO:0000256" key="1">
    <source>
        <dbReference type="ARBA" id="ARBA00004123"/>
    </source>
</evidence>
<feature type="compositionally biased region" description="Polar residues" evidence="7">
    <location>
        <begin position="541"/>
        <end position="554"/>
    </location>
</feature>